<feature type="region of interest" description="Disordered" evidence="29">
    <location>
        <begin position="1707"/>
        <end position="1953"/>
    </location>
</feature>
<feature type="compositionally biased region" description="Polar residues" evidence="29">
    <location>
        <begin position="710"/>
        <end position="721"/>
    </location>
</feature>
<dbReference type="Pfam" id="PF13771">
    <property type="entry name" value="zf-HC5HC2H"/>
    <property type="match status" value="1"/>
</dbReference>
<evidence type="ECO:0000256" key="23">
    <source>
        <dbReference type="ARBA" id="ARBA00049353"/>
    </source>
</evidence>
<dbReference type="PROSITE" id="PS50280">
    <property type="entry name" value="SET"/>
    <property type="match status" value="1"/>
</dbReference>
<evidence type="ECO:0000256" key="14">
    <source>
        <dbReference type="ARBA" id="ARBA00023054"/>
    </source>
</evidence>
<keyword evidence="17" id="KW-0010">Activator</keyword>
<feature type="compositionally biased region" description="Basic residues" evidence="29">
    <location>
        <begin position="3419"/>
        <end position="3434"/>
    </location>
</feature>
<evidence type="ECO:0000313" key="35">
    <source>
        <dbReference type="RefSeq" id="XP_041421717.1"/>
    </source>
</evidence>
<dbReference type="SMART" id="SM00542">
    <property type="entry name" value="FYRC"/>
    <property type="match status" value="1"/>
</dbReference>
<feature type="compositionally biased region" description="Pro residues" evidence="29">
    <location>
        <begin position="1524"/>
        <end position="1536"/>
    </location>
</feature>
<dbReference type="InterPro" id="IPR047003">
    <property type="entry name" value="KMT2C_PHD4"/>
</dbReference>
<feature type="compositionally biased region" description="Basic and acidic residues" evidence="29">
    <location>
        <begin position="2920"/>
        <end position="2929"/>
    </location>
</feature>
<dbReference type="PROSITE" id="PS51805">
    <property type="entry name" value="EPHD"/>
    <property type="match status" value="2"/>
</dbReference>
<feature type="compositionally biased region" description="Basic and acidic residues" evidence="29">
    <location>
        <begin position="179"/>
        <end position="191"/>
    </location>
</feature>
<feature type="region of interest" description="Disordered" evidence="29">
    <location>
        <begin position="3082"/>
        <end position="3138"/>
    </location>
</feature>
<feature type="domain" description="PHD-type" evidence="30">
    <location>
        <begin position="338"/>
        <end position="388"/>
    </location>
</feature>
<dbReference type="InterPro" id="IPR034732">
    <property type="entry name" value="EPHD"/>
</dbReference>
<feature type="compositionally biased region" description="Polar residues" evidence="29">
    <location>
        <begin position="1807"/>
        <end position="1821"/>
    </location>
</feature>
<dbReference type="InterPro" id="IPR003888">
    <property type="entry name" value="FYrich_N"/>
</dbReference>
<comment type="subunit">
    <text evidence="25">Component of the MLL3 complex (also named ASCOM complex), at least composed of catalytic subunit KMT2C/MLL3, ASH2L, RBBP5, WDR5, NCOA6, DPY30, KDM6A, PAXIP1/PTIP, PAGR1 and alpha- and beta-tubulin. Forms a core complex with the evolutionary conserved subcomplex WRAD composed of WDR5, RBBP5, ASH2L/ASH2 and DPY30 subunits; WRAD differentially stimulates the methyltransferase activity. Interacts (via WIN motif) with WDR5.</text>
</comment>
<dbReference type="SUPFAM" id="SSF82199">
    <property type="entry name" value="SET domain"/>
    <property type="match status" value="1"/>
</dbReference>
<feature type="region of interest" description="Disordered" evidence="29">
    <location>
        <begin position="3200"/>
        <end position="3229"/>
    </location>
</feature>
<dbReference type="Pfam" id="PF13832">
    <property type="entry name" value="zf-HC5HC2H_2"/>
    <property type="match status" value="1"/>
</dbReference>
<feature type="region of interest" description="Disordered" evidence="29">
    <location>
        <begin position="2111"/>
        <end position="2463"/>
    </location>
</feature>
<dbReference type="CDD" id="cd15596">
    <property type="entry name" value="PHD4_KMT2C"/>
    <property type="match status" value="1"/>
</dbReference>
<keyword evidence="13" id="KW-0805">Transcription regulation</keyword>
<feature type="compositionally biased region" description="Low complexity" evidence="29">
    <location>
        <begin position="1774"/>
        <end position="1790"/>
    </location>
</feature>
<keyword evidence="21" id="KW-0012">Acyltransferase</keyword>
<dbReference type="RefSeq" id="XP_041421717.1">
    <property type="nucleotide sequence ID" value="XM_041565783.1"/>
</dbReference>
<dbReference type="InterPro" id="IPR037877">
    <property type="entry name" value="PHD3_KMT2C"/>
</dbReference>
<feature type="compositionally biased region" description="Polar residues" evidence="29">
    <location>
        <begin position="2111"/>
        <end position="2131"/>
    </location>
</feature>
<keyword evidence="19" id="KW-0539">Nucleus</keyword>
<comment type="subcellular location">
    <subcellularLocation>
        <location evidence="1">Nucleus</location>
    </subcellularLocation>
</comment>
<dbReference type="GO" id="GO:0032259">
    <property type="term" value="P:methylation"/>
    <property type="evidence" value="ECO:0007669"/>
    <property type="project" value="UniProtKB-KW"/>
</dbReference>
<keyword evidence="8" id="KW-0677">Repeat</keyword>
<feature type="compositionally biased region" description="Polar residues" evidence="29">
    <location>
        <begin position="765"/>
        <end position="777"/>
    </location>
</feature>
<evidence type="ECO:0000256" key="3">
    <source>
        <dbReference type="ARBA" id="ARBA00022553"/>
    </source>
</evidence>
<dbReference type="GO" id="GO:0042800">
    <property type="term" value="F:histone H3K4 methyltransferase activity"/>
    <property type="evidence" value="ECO:0000318"/>
    <property type="project" value="GO_Central"/>
</dbReference>
<feature type="region of interest" description="Disordered" evidence="29">
    <location>
        <begin position="4300"/>
        <end position="4325"/>
    </location>
</feature>
<evidence type="ECO:0000256" key="26">
    <source>
        <dbReference type="ARBA" id="ARBA00072631"/>
    </source>
</evidence>
<feature type="region of interest" description="Disordered" evidence="29">
    <location>
        <begin position="1519"/>
        <end position="1577"/>
    </location>
</feature>
<keyword evidence="14 28" id="KW-0175">Coiled coil</keyword>
<feature type="region of interest" description="Disordered" evidence="29">
    <location>
        <begin position="3793"/>
        <end position="3909"/>
    </location>
</feature>
<dbReference type="FunFam" id="2.170.270.10:FF:000003">
    <property type="entry name" value="Histone-lysine N-methyltransferase"/>
    <property type="match status" value="1"/>
</dbReference>
<keyword evidence="18" id="KW-0804">Transcription</keyword>
<dbReference type="CDD" id="cd22026">
    <property type="entry name" value="HMG-box_KMT2C"/>
    <property type="match status" value="1"/>
</dbReference>
<feature type="region of interest" description="Disordered" evidence="29">
    <location>
        <begin position="3419"/>
        <end position="3443"/>
    </location>
</feature>
<dbReference type="PANTHER" id="PTHR45888:SF1">
    <property type="entry name" value="HISTONE-LYSINE N-METHYLTRANSFERASE 2C"/>
    <property type="match status" value="1"/>
</dbReference>
<feature type="compositionally biased region" description="Basic residues" evidence="29">
    <location>
        <begin position="52"/>
        <end position="61"/>
    </location>
</feature>
<dbReference type="InterPro" id="IPR003889">
    <property type="entry name" value="FYrich_C"/>
</dbReference>
<dbReference type="SMART" id="SM00317">
    <property type="entry name" value="SET"/>
    <property type="match status" value="1"/>
</dbReference>
<feature type="region of interest" description="Disordered" evidence="29">
    <location>
        <begin position="3950"/>
        <end position="3992"/>
    </location>
</feature>
<evidence type="ECO:0000256" key="2">
    <source>
        <dbReference type="ARBA" id="ARBA00022481"/>
    </source>
</evidence>
<feature type="domain" description="PHD-type" evidence="33">
    <location>
        <begin position="4671"/>
        <end position="4779"/>
    </location>
</feature>
<feature type="compositionally biased region" description="Polar residues" evidence="29">
    <location>
        <begin position="3818"/>
        <end position="3829"/>
    </location>
</feature>
<feature type="compositionally biased region" description="Basic and acidic residues" evidence="29">
    <location>
        <begin position="1279"/>
        <end position="1290"/>
    </location>
</feature>
<dbReference type="CTD" id="108718730"/>
<evidence type="ECO:0000259" key="33">
    <source>
        <dbReference type="PROSITE" id="PS51805"/>
    </source>
</evidence>
<name>A0A8J1KWP5_XENLA</name>
<keyword evidence="4" id="KW-0489">Methyltransferase</keyword>
<feature type="compositionally biased region" description="Low complexity" evidence="29">
    <location>
        <begin position="3793"/>
        <end position="3806"/>
    </location>
</feature>
<feature type="compositionally biased region" description="Basic and acidic residues" evidence="29">
    <location>
        <begin position="1189"/>
        <end position="1233"/>
    </location>
</feature>
<feature type="compositionally biased region" description="Polar residues" evidence="29">
    <location>
        <begin position="2045"/>
        <end position="2054"/>
    </location>
</feature>
<evidence type="ECO:0000313" key="34">
    <source>
        <dbReference type="Proteomes" id="UP000186698"/>
    </source>
</evidence>
<evidence type="ECO:0000259" key="31">
    <source>
        <dbReference type="PROSITE" id="PS50280"/>
    </source>
</evidence>
<dbReference type="SMART" id="SM00508">
    <property type="entry name" value="PostSET"/>
    <property type="match status" value="1"/>
</dbReference>
<feature type="compositionally biased region" description="Polar residues" evidence="29">
    <location>
        <begin position="1613"/>
        <end position="1630"/>
    </location>
</feature>
<dbReference type="InterPro" id="IPR000637">
    <property type="entry name" value="HMGI/Y_DNA-bd_CS"/>
</dbReference>
<evidence type="ECO:0000256" key="28">
    <source>
        <dbReference type="SAM" id="Coils"/>
    </source>
</evidence>
<dbReference type="Pfam" id="PF05964">
    <property type="entry name" value="FYRN"/>
    <property type="match status" value="1"/>
</dbReference>
<dbReference type="InterPro" id="IPR046341">
    <property type="entry name" value="SET_dom_sf"/>
</dbReference>
<feature type="region of interest" description="Disordered" evidence="29">
    <location>
        <begin position="541"/>
        <end position="596"/>
    </location>
</feature>
<evidence type="ECO:0000256" key="12">
    <source>
        <dbReference type="ARBA" id="ARBA00022990"/>
    </source>
</evidence>
<keyword evidence="12" id="KW-0007">Acetylation</keyword>
<feature type="compositionally biased region" description="Basic and acidic residues" evidence="29">
    <location>
        <begin position="3959"/>
        <end position="3970"/>
    </location>
</feature>
<dbReference type="InterPro" id="IPR003616">
    <property type="entry name" value="Post-SET_dom"/>
</dbReference>
<feature type="region of interest" description="Disordered" evidence="29">
    <location>
        <begin position="2887"/>
        <end position="2929"/>
    </location>
</feature>
<feature type="compositionally biased region" description="Polar residues" evidence="29">
    <location>
        <begin position="3204"/>
        <end position="3216"/>
    </location>
</feature>
<evidence type="ECO:0000259" key="30">
    <source>
        <dbReference type="PROSITE" id="PS50016"/>
    </source>
</evidence>
<evidence type="ECO:0000256" key="21">
    <source>
        <dbReference type="ARBA" id="ARBA00023315"/>
    </source>
</evidence>
<feature type="compositionally biased region" description="Acidic residues" evidence="29">
    <location>
        <begin position="66"/>
        <end position="78"/>
    </location>
</feature>
<feature type="compositionally biased region" description="Polar residues" evidence="29">
    <location>
        <begin position="1791"/>
        <end position="1800"/>
    </location>
</feature>
<evidence type="ECO:0000256" key="17">
    <source>
        <dbReference type="ARBA" id="ARBA00023159"/>
    </source>
</evidence>
<evidence type="ECO:0000256" key="16">
    <source>
        <dbReference type="ARBA" id="ARBA00023139"/>
    </source>
</evidence>
<dbReference type="InterPro" id="IPR001965">
    <property type="entry name" value="Znf_PHD"/>
</dbReference>
<feature type="compositionally biased region" description="Basic and acidic residues" evidence="29">
    <location>
        <begin position="4257"/>
        <end position="4273"/>
    </location>
</feature>
<feature type="domain" description="PHD-type" evidence="30">
    <location>
        <begin position="1052"/>
        <end position="1107"/>
    </location>
</feature>
<dbReference type="GO" id="GO:0016746">
    <property type="term" value="F:acyltransferase activity"/>
    <property type="evidence" value="ECO:0007669"/>
    <property type="project" value="UniProtKB-KW"/>
</dbReference>
<feature type="compositionally biased region" description="Basic and acidic residues" evidence="29">
    <location>
        <begin position="1713"/>
        <end position="1722"/>
    </location>
</feature>
<evidence type="ECO:0000256" key="7">
    <source>
        <dbReference type="ARBA" id="ARBA00022723"/>
    </source>
</evidence>
<evidence type="ECO:0000256" key="29">
    <source>
        <dbReference type="SAM" id="MobiDB-lite"/>
    </source>
</evidence>
<feature type="compositionally biased region" description="Polar residues" evidence="29">
    <location>
        <begin position="2888"/>
        <end position="2902"/>
    </location>
</feature>
<evidence type="ECO:0000256" key="25">
    <source>
        <dbReference type="ARBA" id="ARBA00065668"/>
    </source>
</evidence>
<dbReference type="InterPro" id="IPR047004">
    <property type="entry name" value="KMT2C_PHD2"/>
</dbReference>
<reference evidence="35" key="1">
    <citation type="submission" date="2025-08" db="UniProtKB">
        <authorList>
            <consortium name="RefSeq"/>
        </authorList>
    </citation>
    <scope>IDENTIFICATION</scope>
    <source>
        <strain evidence="35">J_2021</strain>
        <tissue evidence="35">Erythrocytes</tissue>
    </source>
</reference>
<dbReference type="FunFam" id="1.10.30.10:FF:000009">
    <property type="entry name" value="Histone-lysine N-methyltransferase"/>
    <property type="match status" value="1"/>
</dbReference>
<dbReference type="Proteomes" id="UP000186698">
    <property type="component" value="Chromosome 6L"/>
</dbReference>
<dbReference type="OrthoDB" id="308383at2759"/>
<comment type="catalytic activity">
    <reaction evidence="23">
        <text>L-lysyl(4)-[histone H3] + S-adenosyl-L-methionine = N(6)-methyl-L-lysyl(4)-[histone H3] + S-adenosyl-L-homocysteine + H(+)</text>
        <dbReference type="Rhea" id="RHEA:60264"/>
        <dbReference type="Rhea" id="RHEA-COMP:15543"/>
        <dbReference type="Rhea" id="RHEA-COMP:15547"/>
        <dbReference type="ChEBI" id="CHEBI:15378"/>
        <dbReference type="ChEBI" id="CHEBI:29969"/>
        <dbReference type="ChEBI" id="CHEBI:57856"/>
        <dbReference type="ChEBI" id="CHEBI:59789"/>
        <dbReference type="ChEBI" id="CHEBI:61929"/>
        <dbReference type="EC" id="2.1.1.364"/>
    </reaction>
    <physiologicalReaction direction="left-to-right" evidence="23">
        <dbReference type="Rhea" id="RHEA:60265"/>
    </physiologicalReaction>
</comment>
<keyword evidence="3" id="KW-0597">Phosphoprotein</keyword>
<feature type="region of interest" description="Disordered" evidence="29">
    <location>
        <begin position="710"/>
        <end position="777"/>
    </location>
</feature>
<dbReference type="GO" id="GO:0008270">
    <property type="term" value="F:zinc ion binding"/>
    <property type="evidence" value="ECO:0007669"/>
    <property type="project" value="UniProtKB-KW"/>
</dbReference>
<feature type="compositionally biased region" description="Low complexity" evidence="29">
    <location>
        <begin position="1930"/>
        <end position="1947"/>
    </location>
</feature>
<evidence type="ECO:0000256" key="18">
    <source>
        <dbReference type="ARBA" id="ARBA00023163"/>
    </source>
</evidence>
<keyword evidence="5" id="KW-0808">Transferase</keyword>
<dbReference type="GO" id="GO:0003677">
    <property type="term" value="F:DNA binding"/>
    <property type="evidence" value="ECO:0007669"/>
    <property type="project" value="UniProtKB-KW"/>
</dbReference>
<evidence type="ECO:0000256" key="8">
    <source>
        <dbReference type="ARBA" id="ARBA00022737"/>
    </source>
</evidence>
<feature type="region of interest" description="Disordered" evidence="29">
    <location>
        <begin position="2015"/>
        <end position="2089"/>
    </location>
</feature>
<feature type="compositionally biased region" description="Basic and acidic residues" evidence="29">
    <location>
        <begin position="1385"/>
        <end position="1395"/>
    </location>
</feature>
<keyword evidence="10" id="KW-0862">Zinc</keyword>
<dbReference type="Gene3D" id="3.30.160.360">
    <property type="match status" value="1"/>
</dbReference>
<dbReference type="PROSITE" id="PS51542">
    <property type="entry name" value="FYRN"/>
    <property type="match status" value="1"/>
</dbReference>
<feature type="compositionally biased region" description="Low complexity" evidence="29">
    <location>
        <begin position="4274"/>
        <end position="4284"/>
    </location>
</feature>
<keyword evidence="20" id="KW-0449">Lipoprotein</keyword>
<dbReference type="FunFam" id="3.30.160.360:FF:000001">
    <property type="entry name" value="Histone-lysine N-methyltransferase"/>
    <property type="match status" value="1"/>
</dbReference>
<evidence type="ECO:0000256" key="24">
    <source>
        <dbReference type="ARBA" id="ARBA00058707"/>
    </source>
</evidence>
<evidence type="ECO:0000256" key="27">
    <source>
        <dbReference type="PROSITE-ProRule" id="PRU00146"/>
    </source>
</evidence>
<dbReference type="GO" id="GO:0140945">
    <property type="term" value="F:histone H3K4 monomethyltransferase activity"/>
    <property type="evidence" value="ECO:0007669"/>
    <property type="project" value="UniProtKB-EC"/>
</dbReference>
<feature type="compositionally biased region" description="Low complexity" evidence="29">
    <location>
        <begin position="1870"/>
        <end position="1887"/>
    </location>
</feature>
<keyword evidence="2" id="KW-0488">Methylation</keyword>
<feature type="compositionally biased region" description="Pro residues" evidence="29">
    <location>
        <begin position="2226"/>
        <end position="2337"/>
    </location>
</feature>
<feature type="compositionally biased region" description="Basic and acidic residues" evidence="29">
    <location>
        <begin position="575"/>
        <end position="584"/>
    </location>
</feature>
<keyword evidence="11" id="KW-0156">Chromatin regulator</keyword>
<feature type="compositionally biased region" description="Low complexity" evidence="29">
    <location>
        <begin position="737"/>
        <end position="756"/>
    </location>
</feature>
<gene>
    <name evidence="35" type="primary">kmt2c.L</name>
</gene>
<feature type="compositionally biased region" description="Basic and acidic residues" evidence="29">
    <location>
        <begin position="1730"/>
        <end position="1749"/>
    </location>
</feature>
<feature type="compositionally biased region" description="Polar residues" evidence="29">
    <location>
        <begin position="1372"/>
        <end position="1384"/>
    </location>
</feature>
<keyword evidence="15" id="KW-0238">DNA-binding</keyword>
<feature type="region of interest" description="Disordered" evidence="29">
    <location>
        <begin position="855"/>
        <end position="877"/>
    </location>
</feature>
<feature type="compositionally biased region" description="Low complexity" evidence="29">
    <location>
        <begin position="4308"/>
        <end position="4318"/>
    </location>
</feature>
<feature type="compositionally biased region" description="Basic residues" evidence="29">
    <location>
        <begin position="799"/>
        <end position="811"/>
    </location>
</feature>
<feature type="domain" description="PHD-type" evidence="30">
    <location>
        <begin position="462"/>
        <end position="518"/>
    </location>
</feature>
<dbReference type="Gene3D" id="2.170.270.10">
    <property type="entry name" value="SET domain"/>
    <property type="match status" value="1"/>
</dbReference>
<feature type="region of interest" description="Disordered" evidence="29">
    <location>
        <begin position="2635"/>
        <end position="2661"/>
    </location>
</feature>
<dbReference type="FunFam" id="3.30.40.10:FF:000095">
    <property type="entry name" value="Histone-lysine N-methyltransferase 2C"/>
    <property type="match status" value="1"/>
</dbReference>
<evidence type="ECO:0000256" key="20">
    <source>
        <dbReference type="ARBA" id="ARBA00023288"/>
    </source>
</evidence>
<feature type="compositionally biased region" description="Polar residues" evidence="29">
    <location>
        <begin position="814"/>
        <end position="825"/>
    </location>
</feature>
<dbReference type="PROSITE" id="PS50016">
    <property type="entry name" value="ZF_PHD_2"/>
    <property type="match status" value="6"/>
</dbReference>
<dbReference type="CDD" id="cd19171">
    <property type="entry name" value="SET_KMT2C_2D"/>
    <property type="match status" value="1"/>
</dbReference>
<dbReference type="SMART" id="SM00249">
    <property type="entry name" value="PHD"/>
    <property type="match status" value="8"/>
</dbReference>
<feature type="compositionally biased region" description="Basic and acidic residues" evidence="29">
    <location>
        <begin position="543"/>
        <end position="554"/>
    </location>
</feature>
<dbReference type="SUPFAM" id="SSF47095">
    <property type="entry name" value="HMG-box"/>
    <property type="match status" value="1"/>
</dbReference>
<dbReference type="SMART" id="SM00541">
    <property type="entry name" value="FYRN"/>
    <property type="match status" value="1"/>
</dbReference>
<dbReference type="CDD" id="cd15511">
    <property type="entry name" value="PHD3_KMT2C"/>
    <property type="match status" value="1"/>
</dbReference>
<evidence type="ECO:0000256" key="11">
    <source>
        <dbReference type="ARBA" id="ARBA00022853"/>
    </source>
</evidence>
<dbReference type="InterPro" id="IPR011011">
    <property type="entry name" value="Znf_FYVE_PHD"/>
</dbReference>
<dbReference type="PANTHER" id="PTHR45888">
    <property type="entry name" value="HL01030P-RELATED"/>
    <property type="match status" value="1"/>
</dbReference>
<sequence>MSVGPFPRMSSEHKSLESACETPGPQGPPSPAATDKRPRGRPRKDGSSPLQRARKKPRSRGKAALEDEDSMDGLEGAEPENSADTGIKEQPVEEGAASEAAGIAQLTPALQHSLLEESESSTASVGIEAKTSEQLCAFCYCGERSLLGQGELKLFRPTPDFPLPWKTHSETTDTESNDETCKNSGRTEKQRGPRKAKSPQHGGACMNASTQTTSEETTGKFWDELCQVGLPDDFHIQALFEPSGQCWAHLRCAQWSPGVHQTEEQELLNVDKAVVSGSTERCAYCKHLGATIKCCEETCTQTYHYPCAAGAGTFQDLNRVTLLCPEHIDQALERSKDDANCALCDSSGDLLDQLFCTTCGQHYHGMCLDITVTPLKRAGWQCPDCKICQNCKHSGDDNQMLVCDTCDKGYHTFCLQPVMDSVPTNGWKCKNCRICAECGTRTSCLWHLNCMICDSCFQQQVSLPCPTCDKPLQPDLHKDLLHCHACKRWIHLDCEKCIENDIDDQLKEDYVCTLCKQLDEEGDPGDHCVGMELNDPNNVCTGEMEKDTDRKTSFPDKALNHSSPDSTTLCITEETPQHNEKSKLENNVSHSDDPEEMETSQAEIKMAIAEGVMEETERERHLLLQAGSLHDGPKSLLLQEMENSVKDETKLQMVSETLEVFHKSPKPEIKVDTCSKMDEHFDSTGGHEHVAEENDDPLVSETSHVVQMEATPTSESLTEASSPFIDKGLKSPTDTDSPVTSVGTSKTSVSSSPAVSIDFHPSHDPFQSQTPVSSHNTGNAFSTTFISVTPKIGMGKPAITKRKFSPGRPRSRQGAWSTHNTVSPPSWSPDGSEGWDILKSRQLLGNPYWSIKVGRGSGFPKRRPRGSGLSGRGGRGRAKLKAPINNFIFPGITTFDVSSYKEEEETSMHNTVVLFSRSDKFTLNQDMCLVCGSFGQGAEGRLLACSQCGQCYHPYCVSIKITKVILRKGWRCLECTVCEACGKATDPGRLLLCDDCDISYHTFCLDPPLQTVPKGGWKCKWCVSCTNCKAITPGLRCEWQNNYTQCAPCSSLSTCPVCCQNYIEEELILQCRQCSRWSHASCQNLNTEAEVELAADSGFDCVACKPYVITKEDIEPTTDAQIVPKTRESDLLKTFTQDGVCLTESGLSQLQSLTITVQRKKRSKPKLKLKIINQNSVAVLQTPPYPQSEHSRDEEMDDSREVDLMDCDVKSDSSPEREPIDDDSKGTEALDGLKKRKRKPYRPGIGGFMVRQRSRTGQGKSRRSLSRKDSSGSVSELLPGKDESWNEHLPETPVDDCIPGCDGTEKIKKRYRKKKNKLEETFPAYLQEAFFGRNLLDTSRQNKASTEHLTEDTSNILYKANVNTSFLDPSSDPMLSSAATLTPSKHSEGGSRDPLADLSEVLNTDDDIFGILTDDLAKSTNTTGMSTKGLDLCTFQVENSSSPFAGLDIGTMSDDSSALLNSSVAQTSRPLSEDQLDGILSPELDKMVTDGAILGKMYKIPELEGKDVEDLFTAVLSPLATHPPSLPQPPPPSAHPHPPHTQLLPLHNQGNGFFPRMPMVNGLMPPNSHLQHNPLAPGAGLGSFSPLAHAPYAESREKTPLFRGVGNEPASAWPTQSPGLETEGDTMSNAQRSTLKWEKEEALGEMATVAPVLYTNVNFPNLKDEFPDWTTRVKQIAKLWRKASSQERAPYVQKARDNRAALRINKVQMSNDSLKRQQHEIMEQSSIDSDLFKDPLRQRESEHEQEWKFRQQMRQKSKQQAKIEATQKLEQVKSEQQQQQQFGCQHHLSQSGSDTPNSGIHSPLTPQPDSGNMSPVQQSFNKDIFPKQPLPETPTSFSDDVFLKPQAPPPTPTRIPLQDSHQLSQPPSPQMFSPSSSNSRPSSPFDPYAKMVGTPRPPPTGQTFHRRNSRSPVDVCPTRANLGCESNDNRPSPVRDSCSSPVSSDPSLKVPHSQRTLMASEPLSKLTGLVRMAVSVDQAGEGSLMLGSNDSFSKLPSRSDIFQRQQMPHSKVVDQYKRPPLTPTPGITDGNLAPFKTPMRPPQSPQDSYSSLPTTARRLSVDPYERPPLTPRPAENFSHDPYSQSALSSHSALNEPFVYPYRVMRQHNDTISQSGNMSRPNTQDPYAQQPGTPRPVTNPYLQSPTASRSSVIDHYIQQPPRPPGQSTDPYSQPPGTPRPNMGDVFVLPTLNKRHHDLFLSGNSRQVVDPYSQQPGTPRPVSVDPYSQPPGTPRPVPSDPYAQPPGTPRPVPSDPYSQPPGTPRPVPSDPYSQPPGTPRPVPSDPYAQPPGTPRPVPSDPYAQPPGTPRPVPSDPYAQPPGTPRPVPSDPYAQPPGTPRPVLSDPYSQPPGTPRQVLSDPYSQPPGTPRPVPVDPYSQPPGTPRPVPADPYSQPPGTPRPASSDPYSQPPGTPRPVTSDPYSQPPGTPRPVLSDPYSQPPRTPRPVLCDPYAQPPRTPMPGILENCSPAIRGGLLSNQEHFMQITHSRGSSMHAPFMRPSDQNPRPAGPGPSDMFGHSSAGPSHDPYDQPPMTPRMQTGDFCDTTEAVDPQRPLIEEAFAVPLGTAANPQLQPFPNMQQGLVSVIPDAQISMTLTQAEADEKLRQRQKLRELILRQQKNKSSVRLEKALLDPLQISQGSHPTHWQPENPPPPQSEVFNRPPPPYPGSMRVPFGPKGSPRFPVFAKDQRGPFPGNAQFNRPPFSGDISSMRMRPPQGTRFAYPMVGPGSVLGHERFGGNPLQMQVSGMQPQMRREMSIELTRPVNSSQMSNAVGLPLHFPHQGMQQHNISGQAYIELRHRPPDGRPRIIFAPPNMIDGSQNIRHGGFFPRPDCHGQRLMEPSQVLHPALPNLMHIPPDLDQLIPASQQGHLHSEHQPVLVMGGMEHPSDNESFLQSSLHPMSSNEEADNLPIDSHANNGLEVKLDPDDTSEKDLDVKDLVGVEVKDLDDDDLENINLDPDDAKGDELDALDNLETNDDPQLDDLLKSGKFDIIAYTDPELDLGDKKDLFNEDLDLGVPIDDKLELPSKCDKIATEQHASQSLSPTLLSAPQAGCVSLEIKGEPTASNANDKPFVDIKSELGVEAGTQQPDDDSASVPSCSSECSGKGEKEKQPNPHMFEDPLALPDQDLSSSGNLPEATPVLSGLLSTETSGNAEGESLDCPPAAVVTTQPNPLLCIAQDGPPEQLLEHALNPPMEPRLNHGFPQGSPSKSPFQQQALPSGHNFVTEDNQNQTVPLSNQPCATGLPSAQQLMLLQNRERPLLLEEQPLLLQDLLDQERQEQQQQRQMQAMIRQRSEPFFPNIDFDAITDPIMKAKMVALKGINKVMAQNNLGIPPVVMNRFPFMAQQISAAQTPDGQNIVQQAITQDGNLAPQMMRPDPPNFGPGFVNDSQKKQYEEWLQETQQLLQIQQKFLEEQIGAHRKSKKALSAKQRAAKKTGREFPEEDAEQLKQVTEQQSMVQKQLEQIRKQQKEHTELIEEYRNKQHPQFSITPMIPGGPHQAPVMPGGAPPPVNTQNFPMAQTLHPQAPVMLGQSNPARMPSLPGWQPPRALVQPNTPRALVQPNAPRALVQPNTPQTLVQPNAPQALVQVNAPRALVQPNAPRALVQPNAPRALVQPNAPRAVAQSNAPQMQRPMNADEANSNANAPPRVEFDDNNPFSENFQERERKERLREQQERQRIQLMQEVDRQRVLQQRLEMIGPDLNNDSLSQMPFFSSELPSDFMELTQQPTQTVHTMPQQNIQQGLVNSPPAAPFIQTAERSPMGLSPFGQGAQPGSAVPNVQSVLQSPGSILTKPPFASSVPSASPVADNSHSSEHDNMAATNTSSQSLIQLYSGIIPEEKGKKKRQRKKKKDDDAESIKSPSTPRSDMTAPLTPSISEASTPTVPRNDPADFIRSSTPNAPGNVTMELEDPFVPGDVKQRLFQEPNPERTAGPHHTNEALKIRDIKLERADEDQPAEAAEEGRMEENKATPHDALSMDITSQPASGPSGKLESGNELLKHLLKNKKEPFMLHQISEESLRSEEACPLNVKVPDAQGHMNSLQMLENKEPSCFNLNQSLFQKNEFEMEKKKPRNKRVQRSKEKATPRSKKRKKDEEQRPAIYGHAETFTQIKQQLSLLPLIEPIVGMNVAQFVPYGTGSLGTGSRLLGTFGSASLEGVSDYYSQLIFKQNNLSNPPTPPASLPPTPPPVSCHKMVNGFATTEELAGKAAILGGHVTKTLGPKQFQLPFRSQDDLIARAMTQGPKSVDVPASLPTPPHNNQEELRTQDHCDARDSPDSFVPSSSPESVVGMEISRYPDLSLVKEEPPDPASSPIIPILPSSTGKGSELRDCGFKTEPPTMFFGPQFVQAPNGPKAGLISVAITLHPTAAENISGVVAAFADLLQVQIPTSYEVSNAREPGSIILMNGHRLNPNMEYRHQFLRQRPRPGLMPQGRLIGPYGLRPQNLPILSSDNGFRHHNPNTESSPMLKPSWCCHCKVVVLGSGVRKSLKDLRFIKQEYLQSPGKMDGNLVFCSNNCFLLFSAAQSKPTETKRLDPSFSPPSVKEAQPKSCHQYNTNTSTLDVHCLPLLQEKSSSPSSPPISFPPAAYEAAKVEAKPDELKVTVKLKPRPRAVHGGLDDCRPASKKWRGMKWKKWSIQIVIPKMPFKPQCENELDEMFSRLGTSLKPHPLCKDYRKCCFCHEEGDGLTDGSARLLNLDLDLWVHLNCALWSTEVYETQAGALINVELALRRGLQMKCVFCHKTGATSTCHRIRCTNIYHFTCAMKAQCMFFKDKTMLCTMHKPKGIHEQELTYFAVFRRVYVQRDEVRQIASIVQRGERDHTFRVGSLIFHAIGQLLPQQMQSFHSAAALFPVGYEASRLYWSTRYANRRCRYLCSIEENDGLPLFVVRVMEPGHEELVLMDSSPKGVWEKILEPVANCRKGSEILRLFPVYLKGEDLFGLTASAVTRIAESLPGVEACENYTFRYGRNPLMELPLAINPTGCARSEPKMNSHVKRFVLRPHTLNSTSTSKSFQSTVTGELNAPYSKQFVHSKSSQYRKMKTEWKSNVYLARSRIQGLGLYAARDIEKHTMVIEYIGTIIRNEVANRKEKLYESQNRGVYMFRIDNKHVIDATLTGGPARYINHSCAPNCVAEVVTFEKGHRIIISSNRRIQKGEELSYDYKFDFEDDQHKIPCHCSAVNCRKWMN</sequence>
<comment type="function">
    <text evidence="24">Histone methyltransferase that catalyzes methyl group transfer from S-adenosyl-L-methionine to the epsilon-amino group of 'Lys-4' of histone H3 (H3K4). Part of chromatin remodeling machinery predominantly forms H3K4me1 methylation marks at active chromatin sites where transcription and DNA repair take place. Likely plays a redundant role with KMT2D in enriching H3K4me1 mark on primed and active enhancer elements.</text>
</comment>
<feature type="region of interest" description="Disordered" evidence="29">
    <location>
        <begin position="4242"/>
        <end position="4284"/>
    </location>
</feature>
<feature type="domain" description="SET" evidence="31">
    <location>
        <begin position="5043"/>
        <end position="5159"/>
    </location>
</feature>
<dbReference type="PROSITE" id="PS50868">
    <property type="entry name" value="POST_SET"/>
    <property type="match status" value="1"/>
</dbReference>
<feature type="compositionally biased region" description="Polar residues" evidence="29">
    <location>
        <begin position="2200"/>
        <end position="2215"/>
    </location>
</feature>
<keyword evidence="34" id="KW-1185">Reference proteome</keyword>
<dbReference type="PROSITE" id="PS51543">
    <property type="entry name" value="FYRC"/>
    <property type="match status" value="1"/>
</dbReference>
<dbReference type="Pfam" id="PF00628">
    <property type="entry name" value="PHD"/>
    <property type="match status" value="4"/>
</dbReference>
<keyword evidence="16" id="KW-0564">Palmitate</keyword>
<dbReference type="InterPro" id="IPR001214">
    <property type="entry name" value="SET_dom"/>
</dbReference>
<dbReference type="Gene3D" id="1.10.30.10">
    <property type="entry name" value="High mobility group box domain"/>
    <property type="match status" value="1"/>
</dbReference>
<dbReference type="InterPro" id="IPR036910">
    <property type="entry name" value="HMG_box_dom_sf"/>
</dbReference>
<evidence type="ECO:0000256" key="15">
    <source>
        <dbReference type="ARBA" id="ARBA00023125"/>
    </source>
</evidence>
<dbReference type="CDD" id="cd15513">
    <property type="entry name" value="PHD5_KMT2C_like"/>
    <property type="match status" value="1"/>
</dbReference>
<dbReference type="InterPro" id="IPR019787">
    <property type="entry name" value="Znf_PHD-finger"/>
</dbReference>
<feature type="domain" description="PHD-type" evidence="30">
    <location>
        <begin position="975"/>
        <end position="1025"/>
    </location>
</feature>
<protein>
    <recommendedName>
        <fullName evidence="26">Histone-lysine N-methyltransferase 2C</fullName>
        <ecNumber evidence="22">2.1.1.364</ecNumber>
    </recommendedName>
</protein>
<feature type="domain" description="Post-SET" evidence="32">
    <location>
        <begin position="5167"/>
        <end position="5183"/>
    </location>
</feature>
<feature type="compositionally biased region" description="Basic and acidic residues" evidence="29">
    <location>
        <begin position="3103"/>
        <end position="3117"/>
    </location>
</feature>
<feature type="region of interest" description="Disordered" evidence="29">
    <location>
        <begin position="1602"/>
        <end position="1630"/>
    </location>
</feature>
<feature type="domain" description="PHD-type" evidence="30">
    <location>
        <begin position="925"/>
        <end position="978"/>
    </location>
</feature>
<feature type="region of interest" description="Disordered" evidence="29">
    <location>
        <begin position="159"/>
        <end position="210"/>
    </location>
</feature>
<dbReference type="CDD" id="cd15594">
    <property type="entry name" value="PHD2_KMT2C"/>
    <property type="match status" value="1"/>
</dbReference>
<feature type="region of interest" description="Disordered" evidence="29">
    <location>
        <begin position="1180"/>
        <end position="1294"/>
    </location>
</feature>
<feature type="region of interest" description="Disordered" evidence="29">
    <location>
        <begin position="4527"/>
        <end position="4546"/>
    </location>
</feature>
<feature type="compositionally biased region" description="Pro residues" evidence="29">
    <location>
        <begin position="2646"/>
        <end position="2661"/>
    </location>
</feature>
<evidence type="ECO:0000256" key="1">
    <source>
        <dbReference type="ARBA" id="ARBA00004123"/>
    </source>
</evidence>
<dbReference type="FunFam" id="3.30.40.10:FF:000002">
    <property type="entry name" value="Histone-lysine N-methyltransferase"/>
    <property type="match status" value="1"/>
</dbReference>
<feature type="region of interest" description="Disordered" evidence="29">
    <location>
        <begin position="1372"/>
        <end position="1397"/>
    </location>
</feature>
<feature type="compositionally biased region" description="Polar residues" evidence="29">
    <location>
        <begin position="2139"/>
        <end position="2150"/>
    </location>
</feature>
<keyword evidence="9 27" id="KW-0863">Zinc-finger</keyword>
<dbReference type="GO" id="GO:0045944">
    <property type="term" value="P:positive regulation of transcription by RNA polymerase II"/>
    <property type="evidence" value="ECO:0000318"/>
    <property type="project" value="GO_Central"/>
</dbReference>
<feature type="region of interest" description="Disordered" evidence="29">
    <location>
        <begin position="1"/>
        <end position="99"/>
    </location>
</feature>
<dbReference type="Pfam" id="PF00856">
    <property type="entry name" value="SET"/>
    <property type="match status" value="1"/>
</dbReference>
<dbReference type="Gene3D" id="3.30.40.10">
    <property type="entry name" value="Zinc/RING finger domain, C3HC4 (zinc finger)"/>
    <property type="match status" value="6"/>
</dbReference>
<dbReference type="GO" id="GO:0003713">
    <property type="term" value="F:transcription coactivator activity"/>
    <property type="evidence" value="ECO:0000318"/>
    <property type="project" value="GO_Central"/>
</dbReference>
<keyword evidence="6" id="KW-0949">S-adenosyl-L-methionine</keyword>
<dbReference type="FunFam" id="3.30.40.10:FF:001142">
    <property type="entry name" value="Histone-lysine N-methyltransferase"/>
    <property type="match status" value="1"/>
</dbReference>
<dbReference type="GO" id="GO:0044666">
    <property type="term" value="C:MLL3/4 complex"/>
    <property type="evidence" value="ECO:0000318"/>
    <property type="project" value="GO_Central"/>
</dbReference>
<dbReference type="KEGG" id="xla:108718730"/>
<dbReference type="InterPro" id="IPR013083">
    <property type="entry name" value="Znf_RING/FYVE/PHD"/>
</dbReference>
<dbReference type="EC" id="2.1.1.364" evidence="22"/>
<evidence type="ECO:0000256" key="19">
    <source>
        <dbReference type="ARBA" id="ARBA00023242"/>
    </source>
</evidence>
<evidence type="ECO:0000259" key="32">
    <source>
        <dbReference type="PROSITE" id="PS50868"/>
    </source>
</evidence>
<feature type="compositionally biased region" description="Polar residues" evidence="29">
    <location>
        <begin position="560"/>
        <end position="570"/>
    </location>
</feature>
<evidence type="ECO:0000256" key="10">
    <source>
        <dbReference type="ARBA" id="ARBA00022833"/>
    </source>
</evidence>
<dbReference type="FunFam" id="3.30.40.10:FF:000080">
    <property type="entry name" value="Histone-lysine N-methyltransferase 2C"/>
    <property type="match status" value="1"/>
</dbReference>
<feature type="region of interest" description="Disordered" evidence="29">
    <location>
        <begin position="797"/>
        <end position="831"/>
    </location>
</feature>
<organism evidence="34 35">
    <name type="scientific">Xenopus laevis</name>
    <name type="common">African clawed frog</name>
    <dbReference type="NCBI Taxonomy" id="8355"/>
    <lineage>
        <taxon>Eukaryota</taxon>
        <taxon>Metazoa</taxon>
        <taxon>Chordata</taxon>
        <taxon>Craniata</taxon>
        <taxon>Vertebrata</taxon>
        <taxon>Euteleostomi</taxon>
        <taxon>Amphibia</taxon>
        <taxon>Batrachia</taxon>
        <taxon>Anura</taxon>
        <taxon>Pipoidea</taxon>
        <taxon>Pipidae</taxon>
        <taxon>Xenopodinae</taxon>
        <taxon>Xenopus</taxon>
        <taxon>Xenopus</taxon>
    </lineage>
</organism>
<evidence type="ECO:0000256" key="4">
    <source>
        <dbReference type="ARBA" id="ARBA00022603"/>
    </source>
</evidence>
<evidence type="ECO:0000256" key="5">
    <source>
        <dbReference type="ARBA" id="ARBA00022679"/>
    </source>
</evidence>
<feature type="compositionally biased region" description="Low complexity" evidence="29">
    <location>
        <begin position="3092"/>
        <end position="3102"/>
    </location>
</feature>
<feature type="coiled-coil region" evidence="28">
    <location>
        <begin position="3447"/>
        <end position="3481"/>
    </location>
</feature>
<feature type="domain" description="PHD-type" evidence="30">
    <location>
        <begin position="385"/>
        <end position="435"/>
    </location>
</feature>
<dbReference type="SUPFAM" id="SSF57903">
    <property type="entry name" value="FYVE/PHD zinc finger"/>
    <property type="match status" value="5"/>
</dbReference>
<evidence type="ECO:0000256" key="13">
    <source>
        <dbReference type="ARBA" id="ARBA00023015"/>
    </source>
</evidence>
<dbReference type="PROSITE" id="PS00354">
    <property type="entry name" value="HMGI_Y"/>
    <property type="match status" value="1"/>
</dbReference>
<feature type="compositionally biased region" description="Polar residues" evidence="29">
    <location>
        <begin position="3858"/>
        <end position="3883"/>
    </location>
</feature>
<dbReference type="Pfam" id="PF05965">
    <property type="entry name" value="FYRC"/>
    <property type="match status" value="1"/>
</dbReference>
<evidence type="ECO:0000256" key="9">
    <source>
        <dbReference type="ARBA" id="ARBA00022771"/>
    </source>
</evidence>
<keyword evidence="7" id="KW-0479">Metal-binding</keyword>
<evidence type="ECO:0000256" key="6">
    <source>
        <dbReference type="ARBA" id="ARBA00022691"/>
    </source>
</evidence>
<dbReference type="GeneID" id="108718730"/>
<proteinExistence type="predicted"/>
<feature type="region of interest" description="Disordered" evidence="29">
    <location>
        <begin position="4061"/>
        <end position="4099"/>
    </location>
</feature>
<evidence type="ECO:0000256" key="22">
    <source>
        <dbReference type="ARBA" id="ARBA00023620"/>
    </source>
</evidence>
<dbReference type="CDD" id="cd15509">
    <property type="entry name" value="PHD1_KMT2C_like"/>
    <property type="match status" value="1"/>
</dbReference>
<accession>A0A8J1KWP5</accession>
<feature type="region of interest" description="Disordered" evidence="29">
    <location>
        <begin position="3621"/>
        <end position="3666"/>
    </location>
</feature>
<feature type="region of interest" description="Disordered" evidence="29">
    <location>
        <begin position="2489"/>
        <end position="2534"/>
    </location>
</feature>
<feature type="compositionally biased region" description="Pro residues" evidence="29">
    <location>
        <begin position="2361"/>
        <end position="2397"/>
    </location>
</feature>
<feature type="domain" description="PHD-type" evidence="33">
    <location>
        <begin position="221"/>
        <end position="328"/>
    </location>
</feature>